<sequence length="93" mass="10969">MDVIVITNNHYLFVGIQSLIKHHYEKEKDISITCIGFNKFIHTLKKFDTAKSIVLADKDAFRFLSVISEREKIKLRPLTNNKDDYLFMLKNHN</sequence>
<organism evidence="1 2">
    <name type="scientific">[Pantoea] beijingensis</name>
    <dbReference type="NCBI Taxonomy" id="1324864"/>
    <lineage>
        <taxon>Bacteria</taxon>
        <taxon>Pseudomonadati</taxon>
        <taxon>Pseudomonadota</taxon>
        <taxon>Gammaproteobacteria</taxon>
        <taxon>Enterobacterales</taxon>
        <taxon>Erwiniaceae</taxon>
        <taxon>Erwinia</taxon>
    </lineage>
</organism>
<dbReference type="EMBL" id="JMEE01000023">
    <property type="protein sequence ID" value="RWR02287.1"/>
    <property type="molecule type" value="Genomic_DNA"/>
</dbReference>
<reference evidence="1 2" key="1">
    <citation type="submission" date="2014-04" db="EMBL/GenBank/DDBJ databases">
        <title>Draft genome sequence of Pantoea beijingensis strain LMG 27579, an emerging pathogen to Pleurotus eryngii with potential industrial application.</title>
        <authorList>
            <person name="Xu F."/>
            <person name="Liu Y."/>
            <person name="Wang S."/>
            <person name="Yin Y."/>
            <person name="Ma Y."/>
            <person name="Zhao S."/>
            <person name="Rong C."/>
        </authorList>
    </citation>
    <scope>NUCLEOTIDE SEQUENCE [LARGE SCALE GENOMIC DNA]</scope>
    <source>
        <strain evidence="1 2">LMG 27579</strain>
    </source>
</reference>
<evidence type="ECO:0000313" key="2">
    <source>
        <dbReference type="Proteomes" id="UP000288794"/>
    </source>
</evidence>
<gene>
    <name evidence="1" type="ORF">ED28_07865</name>
</gene>
<comment type="caution">
    <text evidence="1">The sequence shown here is derived from an EMBL/GenBank/DDBJ whole genome shotgun (WGS) entry which is preliminary data.</text>
</comment>
<accession>A0A443IE63</accession>
<keyword evidence="2" id="KW-1185">Reference proteome</keyword>
<dbReference type="AlphaFoldDB" id="A0A443IE63"/>
<evidence type="ECO:0000313" key="1">
    <source>
        <dbReference type="EMBL" id="RWR02287.1"/>
    </source>
</evidence>
<proteinExistence type="predicted"/>
<dbReference type="Proteomes" id="UP000288794">
    <property type="component" value="Unassembled WGS sequence"/>
</dbReference>
<name>A0A443IE63_9GAMM</name>
<protein>
    <submittedName>
        <fullName evidence="1">Uncharacterized protein</fullName>
    </submittedName>
</protein>